<gene>
    <name evidence="1" type="ORF">GGX14DRAFT_383282</name>
</gene>
<evidence type="ECO:0000313" key="1">
    <source>
        <dbReference type="EMBL" id="KAJ7189424.1"/>
    </source>
</evidence>
<accession>A0AAD6Y310</accession>
<dbReference type="EMBL" id="JARJCW010000178">
    <property type="protein sequence ID" value="KAJ7189424.1"/>
    <property type="molecule type" value="Genomic_DNA"/>
</dbReference>
<keyword evidence="2" id="KW-1185">Reference proteome</keyword>
<evidence type="ECO:0000313" key="2">
    <source>
        <dbReference type="Proteomes" id="UP001219525"/>
    </source>
</evidence>
<reference evidence="1" key="1">
    <citation type="submission" date="2023-03" db="EMBL/GenBank/DDBJ databases">
        <title>Massive genome expansion in bonnet fungi (Mycena s.s.) driven by repeated elements and novel gene families across ecological guilds.</title>
        <authorList>
            <consortium name="Lawrence Berkeley National Laboratory"/>
            <person name="Harder C.B."/>
            <person name="Miyauchi S."/>
            <person name="Viragh M."/>
            <person name="Kuo A."/>
            <person name="Thoen E."/>
            <person name="Andreopoulos B."/>
            <person name="Lu D."/>
            <person name="Skrede I."/>
            <person name="Drula E."/>
            <person name="Henrissat B."/>
            <person name="Morin E."/>
            <person name="Kohler A."/>
            <person name="Barry K."/>
            <person name="LaButti K."/>
            <person name="Morin E."/>
            <person name="Salamov A."/>
            <person name="Lipzen A."/>
            <person name="Mereny Z."/>
            <person name="Hegedus B."/>
            <person name="Baldrian P."/>
            <person name="Stursova M."/>
            <person name="Weitz H."/>
            <person name="Taylor A."/>
            <person name="Grigoriev I.V."/>
            <person name="Nagy L.G."/>
            <person name="Martin F."/>
            <person name="Kauserud H."/>
        </authorList>
    </citation>
    <scope>NUCLEOTIDE SEQUENCE</scope>
    <source>
        <strain evidence="1">9144</strain>
    </source>
</reference>
<dbReference type="AlphaFoldDB" id="A0AAD6Y310"/>
<proteinExistence type="predicted"/>
<organism evidence="1 2">
    <name type="scientific">Mycena pura</name>
    <dbReference type="NCBI Taxonomy" id="153505"/>
    <lineage>
        <taxon>Eukaryota</taxon>
        <taxon>Fungi</taxon>
        <taxon>Dikarya</taxon>
        <taxon>Basidiomycota</taxon>
        <taxon>Agaricomycotina</taxon>
        <taxon>Agaricomycetes</taxon>
        <taxon>Agaricomycetidae</taxon>
        <taxon>Agaricales</taxon>
        <taxon>Marasmiineae</taxon>
        <taxon>Mycenaceae</taxon>
        <taxon>Mycena</taxon>
    </lineage>
</organism>
<name>A0AAD6Y310_9AGAR</name>
<feature type="non-terminal residue" evidence="1">
    <location>
        <position position="1"/>
    </location>
</feature>
<comment type="caution">
    <text evidence="1">The sequence shown here is derived from an EMBL/GenBank/DDBJ whole genome shotgun (WGS) entry which is preliminary data.</text>
</comment>
<protein>
    <submittedName>
        <fullName evidence="1">Uncharacterized protein</fullName>
    </submittedName>
</protein>
<sequence>VKQYTQASAALRRMGMGAQWKPITKEDLKMPGDITETNRIGQRSSVLAWFWRLEDGEAVGEMAQIYRVNWLRAKARVARWEEEKKFVSNKMVWTVNSFKHEQNLCAEVANDSQLGLLTYAEKQADLWADFAVHAQRMFAWARGTPKKSKVASKGPKLHGNLVVLTTGYNVQI</sequence>
<dbReference type="Proteomes" id="UP001219525">
    <property type="component" value="Unassembled WGS sequence"/>
</dbReference>